<comment type="caution">
    <text evidence="3">The sequence shown here is derived from an EMBL/GenBank/DDBJ whole genome shotgun (WGS) entry which is preliminary data.</text>
</comment>
<sequence>MENLLSQQILNDNTQLKWVNSVSKEINWLNNVVANAEKEENEDIVERFTFMSNIKRSSNRKTDREEIRRRLAMGSDGDDYFCSGDRINRKPSLQSRLQSGMNLQICFMNENTSDTDSINSDSEVENNSIQNSKKFQVDKYPTKRPDSLPVNISCNDGPSCCINAISSHISKELVGESNFYKFQAQLQAEARSALVQAKEMAQMQMELEKQKQEFSPITDMIRKTLEKIGIPFSCDRRRLNRQMLTEMNIAQLQIVANDLHTKIETLNEKLVRHLIGRDDLHMEQDSMLVDIEDLTRDANRTGA</sequence>
<dbReference type="InterPro" id="IPR015649">
    <property type="entry name" value="SCHIP_1_C"/>
</dbReference>
<reference evidence="3 4" key="1">
    <citation type="submission" date="2023-09" db="EMBL/GenBank/DDBJ databases">
        <title>Genomes of two closely related lineages of the louse Polyplax serrata with different host specificities.</title>
        <authorList>
            <person name="Martinu J."/>
            <person name="Tarabai H."/>
            <person name="Stefka J."/>
            <person name="Hypsa V."/>
        </authorList>
    </citation>
    <scope>NUCLEOTIDE SEQUENCE [LARGE SCALE GENOMIC DNA]</scope>
    <source>
        <strain evidence="3">98ZLc_SE</strain>
    </source>
</reference>
<proteinExistence type="predicted"/>
<evidence type="ECO:0000259" key="2">
    <source>
        <dbReference type="Pfam" id="PF10148"/>
    </source>
</evidence>
<keyword evidence="1" id="KW-0175">Coiled coil</keyword>
<evidence type="ECO:0000313" key="3">
    <source>
        <dbReference type="EMBL" id="KAK6632441.1"/>
    </source>
</evidence>
<dbReference type="Pfam" id="PF10148">
    <property type="entry name" value="SCHIP-1_C"/>
    <property type="match status" value="1"/>
</dbReference>
<accession>A0ABR1B0T1</accession>
<feature type="domain" description="Schwannomin interacting protein 1 C-terminal" evidence="2">
    <location>
        <begin position="60"/>
        <end position="297"/>
    </location>
</feature>
<organism evidence="3 4">
    <name type="scientific">Polyplax serrata</name>
    <name type="common">Common mouse louse</name>
    <dbReference type="NCBI Taxonomy" id="468196"/>
    <lineage>
        <taxon>Eukaryota</taxon>
        <taxon>Metazoa</taxon>
        <taxon>Ecdysozoa</taxon>
        <taxon>Arthropoda</taxon>
        <taxon>Hexapoda</taxon>
        <taxon>Insecta</taxon>
        <taxon>Pterygota</taxon>
        <taxon>Neoptera</taxon>
        <taxon>Paraneoptera</taxon>
        <taxon>Psocodea</taxon>
        <taxon>Troctomorpha</taxon>
        <taxon>Phthiraptera</taxon>
        <taxon>Anoplura</taxon>
        <taxon>Polyplacidae</taxon>
        <taxon>Polyplax</taxon>
    </lineage>
</organism>
<dbReference type="PANTHER" id="PTHR13103">
    <property type="entry name" value="SCHWANNOMIN INTERACTING PROTEIN 1"/>
    <property type="match status" value="1"/>
</dbReference>
<dbReference type="PANTHER" id="PTHR13103:SF2">
    <property type="entry name" value="IQCJ-SCHIP1 READTHROUGH TRANSCRIPT PROTEIN-RELATED"/>
    <property type="match status" value="1"/>
</dbReference>
<keyword evidence="4" id="KW-1185">Reference proteome</keyword>
<name>A0ABR1B0T1_POLSC</name>
<gene>
    <name evidence="3" type="ORF">RUM44_007483</name>
</gene>
<dbReference type="Proteomes" id="UP001359485">
    <property type="component" value="Unassembled WGS sequence"/>
</dbReference>
<protein>
    <recommendedName>
        <fullName evidence="2">Schwannomin interacting protein 1 C-terminal domain-containing protein</fullName>
    </recommendedName>
</protein>
<evidence type="ECO:0000256" key="1">
    <source>
        <dbReference type="ARBA" id="ARBA00023054"/>
    </source>
</evidence>
<dbReference type="EMBL" id="JAWJWF010000005">
    <property type="protein sequence ID" value="KAK6632441.1"/>
    <property type="molecule type" value="Genomic_DNA"/>
</dbReference>
<evidence type="ECO:0000313" key="4">
    <source>
        <dbReference type="Proteomes" id="UP001359485"/>
    </source>
</evidence>
<dbReference type="InterPro" id="IPR039045">
    <property type="entry name" value="SCHIP_1"/>
</dbReference>